<dbReference type="EMBL" id="MF804409">
    <property type="protein sequence ID" value="AXS63690.1"/>
    <property type="molecule type" value="Genomic_DNA"/>
</dbReference>
<organism evidence="17">
    <name type="scientific">Hymenocera picta</name>
    <dbReference type="NCBI Taxonomy" id="343320"/>
    <lineage>
        <taxon>Eukaryota</taxon>
        <taxon>Metazoa</taxon>
        <taxon>Ecdysozoa</taxon>
        <taxon>Arthropoda</taxon>
        <taxon>Crustacea</taxon>
        <taxon>Multicrustacea</taxon>
        <taxon>Malacostraca</taxon>
        <taxon>Eumalacostraca</taxon>
        <taxon>Eucarida</taxon>
        <taxon>Decapoda</taxon>
        <taxon>Pleocyemata</taxon>
        <taxon>Caridea</taxon>
        <taxon>Palaemonoidea</taxon>
        <taxon>Palaemonidae</taxon>
        <taxon>Hymenocera</taxon>
    </lineage>
</organism>
<dbReference type="InterPro" id="IPR039428">
    <property type="entry name" value="NUOK/Mnh_C1-like"/>
</dbReference>
<evidence type="ECO:0000256" key="10">
    <source>
        <dbReference type="ARBA" id="ARBA00022989"/>
    </source>
</evidence>
<keyword evidence="8 16" id="KW-1278">Translocase</keyword>
<evidence type="ECO:0000256" key="11">
    <source>
        <dbReference type="ARBA" id="ARBA00023027"/>
    </source>
</evidence>
<dbReference type="Gene3D" id="1.10.287.3510">
    <property type="match status" value="1"/>
</dbReference>
<keyword evidence="6 16" id="KW-0679">Respiratory chain</keyword>
<proteinExistence type="inferred from homology"/>
<evidence type="ECO:0000256" key="15">
    <source>
        <dbReference type="ARBA" id="ARBA00049551"/>
    </source>
</evidence>
<feature type="transmembrane region" description="Helical" evidence="16">
    <location>
        <begin position="6"/>
        <end position="23"/>
    </location>
</feature>
<evidence type="ECO:0000256" key="6">
    <source>
        <dbReference type="ARBA" id="ARBA00022660"/>
    </source>
</evidence>
<evidence type="ECO:0000256" key="16">
    <source>
        <dbReference type="RuleBase" id="RU004419"/>
    </source>
</evidence>
<evidence type="ECO:0000256" key="1">
    <source>
        <dbReference type="ARBA" id="ARBA00004225"/>
    </source>
</evidence>
<evidence type="ECO:0000256" key="9">
    <source>
        <dbReference type="ARBA" id="ARBA00022982"/>
    </source>
</evidence>
<dbReference type="GO" id="GO:0016651">
    <property type="term" value="F:oxidoreductase activity, acting on NAD(P)H"/>
    <property type="evidence" value="ECO:0007669"/>
    <property type="project" value="InterPro"/>
</dbReference>
<dbReference type="InterPro" id="IPR001133">
    <property type="entry name" value="NADH_UbQ_OxRdtase_chain4L/K"/>
</dbReference>
<dbReference type="AlphaFoldDB" id="A0A346RC93"/>
<dbReference type="Pfam" id="PF00420">
    <property type="entry name" value="Oxidored_q2"/>
    <property type="match status" value="1"/>
</dbReference>
<keyword evidence="11 16" id="KW-0520">NAD</keyword>
<geneLocation type="mitochondrion" evidence="17"/>
<keyword evidence="10 16" id="KW-1133">Transmembrane helix</keyword>
<evidence type="ECO:0000256" key="13">
    <source>
        <dbReference type="ARBA" id="ARBA00023128"/>
    </source>
</evidence>
<evidence type="ECO:0000256" key="2">
    <source>
        <dbReference type="ARBA" id="ARBA00010519"/>
    </source>
</evidence>
<evidence type="ECO:0000256" key="7">
    <source>
        <dbReference type="ARBA" id="ARBA00022692"/>
    </source>
</evidence>
<comment type="function">
    <text evidence="16">Core subunit of the mitochondrial membrane respiratory chain NADH dehydrogenase (Complex I) which catalyzes electron transfer from NADH through the respiratory chain, using ubiquinone as an electron acceptor.</text>
</comment>
<feature type="transmembrane region" description="Helical" evidence="16">
    <location>
        <begin position="56"/>
        <end position="78"/>
    </location>
</feature>
<comment type="catalytic activity">
    <reaction evidence="15 16">
        <text>a ubiquinone + NADH + 5 H(+)(in) = a ubiquinol + NAD(+) + 4 H(+)(out)</text>
        <dbReference type="Rhea" id="RHEA:29091"/>
        <dbReference type="Rhea" id="RHEA-COMP:9565"/>
        <dbReference type="Rhea" id="RHEA-COMP:9566"/>
        <dbReference type="ChEBI" id="CHEBI:15378"/>
        <dbReference type="ChEBI" id="CHEBI:16389"/>
        <dbReference type="ChEBI" id="CHEBI:17976"/>
        <dbReference type="ChEBI" id="CHEBI:57540"/>
        <dbReference type="ChEBI" id="CHEBI:57945"/>
        <dbReference type="EC" id="7.1.1.2"/>
    </reaction>
</comment>
<dbReference type="GO" id="GO:0008137">
    <property type="term" value="F:NADH dehydrogenase (ubiquinone) activity"/>
    <property type="evidence" value="ECO:0007669"/>
    <property type="project" value="UniProtKB-EC"/>
</dbReference>
<accession>A0A346RC93</accession>
<keyword evidence="9 16" id="KW-0249">Electron transport</keyword>
<evidence type="ECO:0000256" key="14">
    <source>
        <dbReference type="ARBA" id="ARBA00023136"/>
    </source>
</evidence>
<dbReference type="EC" id="7.1.1.2" evidence="3 16"/>
<gene>
    <name evidence="17" type="primary">nad4l</name>
</gene>
<feature type="transmembrane region" description="Helical" evidence="16">
    <location>
        <begin position="30"/>
        <end position="50"/>
    </location>
</feature>
<comment type="subcellular location">
    <subcellularLocation>
        <location evidence="16">Mitochondrion inner membrane</location>
        <topology evidence="16">Multi-pass membrane protein</topology>
    </subcellularLocation>
    <subcellularLocation>
        <location evidence="1">Mitochondrion membrane</location>
        <topology evidence="1">Multi-pass membrane protein</topology>
    </subcellularLocation>
</comment>
<reference evidence="17" key="1">
    <citation type="submission" date="2017-09" db="EMBL/GenBank/DDBJ databases">
        <authorList>
            <person name="Ehlers B."/>
            <person name="Leendertz F.H."/>
        </authorList>
    </citation>
    <scope>NUCLEOTIDE SEQUENCE</scope>
</reference>
<keyword evidence="14 16" id="KW-0472">Membrane</keyword>
<dbReference type="GO" id="GO:0005743">
    <property type="term" value="C:mitochondrial inner membrane"/>
    <property type="evidence" value="ECO:0007669"/>
    <property type="project" value="UniProtKB-SubCell"/>
</dbReference>
<name>A0A346RC93_9EUCA</name>
<dbReference type="GO" id="GO:0030964">
    <property type="term" value="C:NADH dehydrogenase complex"/>
    <property type="evidence" value="ECO:0007669"/>
    <property type="project" value="TreeGrafter"/>
</dbReference>
<protein>
    <recommendedName>
        <fullName evidence="4 16">NADH-ubiquinone oxidoreductase chain 4L</fullName>
        <ecNumber evidence="3 16">7.1.1.2</ecNumber>
    </recommendedName>
</protein>
<evidence type="ECO:0000256" key="8">
    <source>
        <dbReference type="ARBA" id="ARBA00022967"/>
    </source>
</evidence>
<dbReference type="PANTHER" id="PTHR11434:SF0">
    <property type="entry name" value="NADH-UBIQUINONE OXIDOREDUCTASE CHAIN 4L"/>
    <property type="match status" value="1"/>
</dbReference>
<sequence>MSIYFIGSFFCFFCGVVSLVLSRKHILNSLLSLEFIMLNLYFCWLVLFNFSDVLFVLYFLAVAACEGALGLSILVSMVRSYGNDNFSSSSMLSC</sequence>
<keyword evidence="7 16" id="KW-0812">Transmembrane</keyword>
<keyword evidence="16" id="KW-0999">Mitochondrion inner membrane</keyword>
<comment type="similarity">
    <text evidence="2 16">Belongs to the complex I subunit 4L family.</text>
</comment>
<dbReference type="PANTHER" id="PTHR11434">
    <property type="entry name" value="NADH-UBIQUINONE OXIDOREDUCTASE SUBUNIT ND4L"/>
    <property type="match status" value="1"/>
</dbReference>
<reference evidence="17" key="2">
    <citation type="journal article" date="2018" name="Mitochondrial DNA Part B Resour">
        <title>The complete mitochondrial genome of Hymenocera picta (Malacostraca: Decapoda: Hymenoceridae).</title>
        <authorList>
            <person name="Sung C.-H."/>
            <person name="Cheng C.-C."/>
            <person name="Lu J.-K."/>
            <person name="Wang L.-J."/>
        </authorList>
    </citation>
    <scope>NUCLEOTIDE SEQUENCE</scope>
</reference>
<keyword evidence="12 16" id="KW-0830">Ubiquinone</keyword>
<evidence type="ECO:0000256" key="4">
    <source>
        <dbReference type="ARBA" id="ARBA00016612"/>
    </source>
</evidence>
<dbReference type="GO" id="GO:0042773">
    <property type="term" value="P:ATP synthesis coupled electron transport"/>
    <property type="evidence" value="ECO:0007669"/>
    <property type="project" value="UniProtKB-UniRule"/>
</dbReference>
<evidence type="ECO:0000256" key="5">
    <source>
        <dbReference type="ARBA" id="ARBA00022448"/>
    </source>
</evidence>
<keyword evidence="13 16" id="KW-0496">Mitochondrion</keyword>
<evidence type="ECO:0000256" key="12">
    <source>
        <dbReference type="ARBA" id="ARBA00023075"/>
    </source>
</evidence>
<evidence type="ECO:0000313" key="17">
    <source>
        <dbReference type="EMBL" id="AXS63690.1"/>
    </source>
</evidence>
<keyword evidence="5 16" id="KW-0813">Transport</keyword>
<evidence type="ECO:0000256" key="3">
    <source>
        <dbReference type="ARBA" id="ARBA00012944"/>
    </source>
</evidence>